<evidence type="ECO:0000313" key="1">
    <source>
        <dbReference type="EMBL" id="ADM09132.1"/>
    </source>
</evidence>
<reference evidence="1 2" key="2">
    <citation type="journal article" date="2011" name="J. Bacteriol.">
        <title>Complete genome sequence of strain HTCC2503T of Parvularcula bermudensis, the type species of the order "Parvularculales" in the class Alphaproteobacteria.</title>
        <authorList>
            <person name="Oh H.M."/>
            <person name="Kang I."/>
            <person name="Vergin K.L."/>
            <person name="Kang D."/>
            <person name="Rhee K.H."/>
            <person name="Giovannoni S.J."/>
            <person name="Cho J.C."/>
        </authorList>
    </citation>
    <scope>NUCLEOTIDE SEQUENCE [LARGE SCALE GENOMIC DNA]</scope>
    <source>
        <strain evidence="2">ATCC BAA-594 / HTCC2503 / KCTC 12087</strain>
    </source>
</reference>
<evidence type="ECO:0000313" key="2">
    <source>
        <dbReference type="Proteomes" id="UP000001302"/>
    </source>
</evidence>
<dbReference type="AlphaFoldDB" id="E0TG89"/>
<protein>
    <submittedName>
        <fullName evidence="1">Uncharacterized protein</fullName>
    </submittedName>
</protein>
<organism evidence="1 2">
    <name type="scientific">Parvularcula bermudensis (strain ATCC BAA-594 / HTCC2503 / KCTC 12087)</name>
    <dbReference type="NCBI Taxonomy" id="314260"/>
    <lineage>
        <taxon>Bacteria</taxon>
        <taxon>Pseudomonadati</taxon>
        <taxon>Pseudomonadota</taxon>
        <taxon>Alphaproteobacteria</taxon>
        <taxon>Parvularculales</taxon>
        <taxon>Parvularculaceae</taxon>
        <taxon>Parvularcula</taxon>
    </lineage>
</organism>
<dbReference type="Proteomes" id="UP000001302">
    <property type="component" value="Chromosome"/>
</dbReference>
<sequence>MQALCMSEARNAKYDTSTAQADLKAQQDMTKSAVAMLIVTTAGVYLIARTLRTSEHTLSQAKEGTEAAWEAVRVTQNATEEQARVSLKVADRQIEVARATEAAFLVPRGISECHQLGRRSFEIQFENIGRTSATQIRISQDFMLFRNLEQLRQKPTIRCFFLADDVVEPGEHWRRWVEFNTQYKGFYQDEDPTWLSIGGAVIWRDMFGVIRGHTFHYVCRYSAFGPLGQFQRTGFNHRLMEPTDAQTYVI</sequence>
<keyword evidence="2" id="KW-1185">Reference proteome</keyword>
<dbReference type="KEGG" id="pbr:PB2503_05292"/>
<reference evidence="2" key="1">
    <citation type="submission" date="2010-08" db="EMBL/GenBank/DDBJ databases">
        <title>Genome sequence of Parvularcula bermudensis HTCC2503.</title>
        <authorList>
            <person name="Kang D.-M."/>
            <person name="Oh H.-M."/>
            <person name="Cho J.-C."/>
        </authorList>
    </citation>
    <scope>NUCLEOTIDE SEQUENCE [LARGE SCALE GENOMIC DNA]</scope>
    <source>
        <strain evidence="2">ATCC BAA-594 / HTCC2503 / KCTC 12087</strain>
    </source>
</reference>
<accession>E0TG89</accession>
<dbReference type="EMBL" id="CP002156">
    <property type="protein sequence ID" value="ADM09132.1"/>
    <property type="molecule type" value="Genomic_DNA"/>
</dbReference>
<gene>
    <name evidence="1" type="ordered locus">PB2503_05292</name>
</gene>
<name>E0TG89_PARBH</name>
<dbReference type="HOGENOM" id="CLU_1110572_0_0_5"/>
<proteinExistence type="predicted"/>